<dbReference type="InterPro" id="IPR027417">
    <property type="entry name" value="P-loop_NTPase"/>
</dbReference>
<proteinExistence type="predicted"/>
<dbReference type="SUPFAM" id="SSF52540">
    <property type="entry name" value="P-loop containing nucleoside triphosphate hydrolases"/>
    <property type="match status" value="1"/>
</dbReference>
<keyword evidence="4" id="KW-1185">Reference proteome</keyword>
<keyword evidence="1" id="KW-1133">Transmembrane helix</keyword>
<evidence type="ECO:0000313" key="4">
    <source>
        <dbReference type="Proteomes" id="UP000198571"/>
    </source>
</evidence>
<dbReference type="STRING" id="1601833.SAMN05518684_108183"/>
<dbReference type="Pfam" id="PF13173">
    <property type="entry name" value="AAA_14"/>
    <property type="match status" value="1"/>
</dbReference>
<dbReference type="EMBL" id="FOGT01000008">
    <property type="protein sequence ID" value="SES13028.1"/>
    <property type="molecule type" value="Genomic_DNA"/>
</dbReference>
<sequence length="745" mass="87590">MKIEVNSNRISLSPDVNNDVRISNDVLDEIIGQLKQELLYGVNSSFLVSGYRGAGKTTLVNRLIKMLYNEKIVFVNLNFTKYEKHTLVLRKLIRELYLSLYDSNKLKEIESKKLRDQIKLLYDHTFFDISSYSNLSNIKESNFRISNNIELKKLLKTIFPITAIVFSSFNLSFNFLPFILNQINIIALLGSIVWLLVDLVKINNNYQKTKTVSEENTRKSLYDDEIAEYHLKDILGKLKEEGIKTVFVLDELDKIDNELEMEGLISDFKPLLLSNLATFIVISGQKLYYKLLASNILDDSLMTSIFSKNIHVPLASDFELEKVFDSYLKNKNDMENNLIKYYRNSLILNSNRTLRRFINLTLKDLKWEESKSYLEVDEDNEVLYKTDTKILEILNKIIEEKIDLMEYEEGVRDFLTYQLYIWIKKMKLKGSTYFTLEEIFNFEEDFSVIYPLWYKVELNDLCNDLAGELILEKLLFKKEADETDEVLYRWTNQAKIKATGIQNDISDSKIKFLEEMITIEKYAREIIEDLKLSEDSKKINLVNMVKLLIDKGIINKRWLNESYSNLFKLSNKIRHGHNLSMEEVDTIIKNRNRIILMISELIEGYCYYIVNNYLTNYGYLITSNEKINNTNYKADIIAKSDSKHDILFEIIYKNSISTQDFSRISRLINLLSSYNKASNKCNKLVVLWFSKDGSRKAFDHFNHKLHKLIHEYDSEVKDSIYLFYASDYRTNFNTTTMKAYLDNFI</sequence>
<dbReference type="SMART" id="SM00382">
    <property type="entry name" value="AAA"/>
    <property type="match status" value="1"/>
</dbReference>
<dbReference type="RefSeq" id="WP_093052164.1">
    <property type="nucleotide sequence ID" value="NZ_FOGT01000008.1"/>
</dbReference>
<dbReference type="Gene3D" id="3.40.50.300">
    <property type="entry name" value="P-loop containing nucleotide triphosphate hydrolases"/>
    <property type="match status" value="1"/>
</dbReference>
<accession>A0A1H9UUJ0</accession>
<feature type="transmembrane region" description="Helical" evidence="1">
    <location>
        <begin position="154"/>
        <end position="173"/>
    </location>
</feature>
<keyword evidence="1" id="KW-0472">Membrane</keyword>
<evidence type="ECO:0000313" key="3">
    <source>
        <dbReference type="EMBL" id="SES13028.1"/>
    </source>
</evidence>
<name>A0A1H9UUJ0_9BACI</name>
<evidence type="ECO:0000259" key="2">
    <source>
        <dbReference type="SMART" id="SM00382"/>
    </source>
</evidence>
<dbReference type="InterPro" id="IPR003593">
    <property type="entry name" value="AAA+_ATPase"/>
</dbReference>
<protein>
    <submittedName>
        <fullName evidence="3">AAA ATPase domain-containing protein</fullName>
    </submittedName>
</protein>
<dbReference type="OrthoDB" id="2658185at2"/>
<organism evidence="3 4">
    <name type="scientific">Salipaludibacillus aurantiacus</name>
    <dbReference type="NCBI Taxonomy" id="1601833"/>
    <lineage>
        <taxon>Bacteria</taxon>
        <taxon>Bacillati</taxon>
        <taxon>Bacillota</taxon>
        <taxon>Bacilli</taxon>
        <taxon>Bacillales</taxon>
        <taxon>Bacillaceae</taxon>
    </lineage>
</organism>
<gene>
    <name evidence="3" type="ORF">SAMN05518684_108183</name>
</gene>
<evidence type="ECO:0000256" key="1">
    <source>
        <dbReference type="SAM" id="Phobius"/>
    </source>
</evidence>
<dbReference type="AlphaFoldDB" id="A0A1H9UUJ0"/>
<keyword evidence="1" id="KW-0812">Transmembrane</keyword>
<reference evidence="4" key="1">
    <citation type="submission" date="2016-10" db="EMBL/GenBank/DDBJ databases">
        <authorList>
            <person name="Varghese N."/>
            <person name="Submissions S."/>
        </authorList>
    </citation>
    <scope>NUCLEOTIDE SEQUENCE [LARGE SCALE GENOMIC DNA]</scope>
    <source>
        <strain evidence="4">S9</strain>
    </source>
</reference>
<dbReference type="InterPro" id="IPR041682">
    <property type="entry name" value="AAA_14"/>
</dbReference>
<dbReference type="Proteomes" id="UP000198571">
    <property type="component" value="Unassembled WGS sequence"/>
</dbReference>
<feature type="domain" description="AAA+ ATPase" evidence="2">
    <location>
        <begin position="42"/>
        <end position="316"/>
    </location>
</feature>